<keyword evidence="4" id="KW-0808">Transferase</keyword>
<dbReference type="Gene3D" id="3.30.200.20">
    <property type="entry name" value="Phosphorylase Kinase, domain 1"/>
    <property type="match status" value="1"/>
</dbReference>
<evidence type="ECO:0000256" key="4">
    <source>
        <dbReference type="ARBA" id="ARBA00022679"/>
    </source>
</evidence>
<dbReference type="PANTHER" id="PTHR24056:SF233">
    <property type="entry name" value="CYCLIN-DEPENDENT KINASE 9"/>
    <property type="match status" value="1"/>
</dbReference>
<evidence type="ECO:0000256" key="7">
    <source>
        <dbReference type="ARBA" id="ARBA00022840"/>
    </source>
</evidence>
<keyword evidence="5" id="KW-0547">Nucleotide-binding</keyword>
<evidence type="ECO:0000256" key="5">
    <source>
        <dbReference type="ARBA" id="ARBA00022741"/>
    </source>
</evidence>
<dbReference type="GO" id="GO:0004693">
    <property type="term" value="F:cyclin-dependent protein serine/threonine kinase activity"/>
    <property type="evidence" value="ECO:0007669"/>
    <property type="project" value="TreeGrafter"/>
</dbReference>
<feature type="transmembrane region" description="Helical" evidence="9">
    <location>
        <begin position="15"/>
        <end position="43"/>
    </location>
</feature>
<dbReference type="Proteomes" id="UP000007350">
    <property type="component" value="Unassembled WGS sequence"/>
</dbReference>
<dbReference type="InterPro" id="IPR000719">
    <property type="entry name" value="Prot_kinase_dom"/>
</dbReference>
<dbReference type="AlphaFoldDB" id="K2PE44"/>
<evidence type="ECO:0000256" key="1">
    <source>
        <dbReference type="ARBA" id="ARBA00004123"/>
    </source>
</evidence>
<reference evidence="11 12" key="1">
    <citation type="journal article" date="2012" name="BMC Genomics">
        <title>Comparative genomic analysis of human infective Trypanosoma cruzi lineages with the bat-restricted subspecies T. cruzi marinkellei.</title>
        <authorList>
            <person name="Franzen O."/>
            <person name="Talavera-Lopez C."/>
            <person name="Ochaya S."/>
            <person name="Butler C.E."/>
            <person name="Messenger L.A."/>
            <person name="Lewis M.D."/>
            <person name="Llewellyn M.S."/>
            <person name="Marinkelle C.J."/>
            <person name="Tyler K.M."/>
            <person name="Miles M.A."/>
            <person name="Andersson B."/>
        </authorList>
    </citation>
    <scope>NUCLEOTIDE SEQUENCE [LARGE SCALE GENOMIC DNA]</scope>
    <source>
        <strain evidence="11 12">B7</strain>
    </source>
</reference>
<comment type="similarity">
    <text evidence="2">Belongs to the protein kinase superfamily. CMGC Ser/Thr protein kinase family. CDC2/CDKX subfamily.</text>
</comment>
<keyword evidence="12" id="KW-1185">Reference proteome</keyword>
<dbReference type="PROSITE" id="PS50011">
    <property type="entry name" value="PROTEIN_KINASE_DOM"/>
    <property type="match status" value="1"/>
</dbReference>
<feature type="domain" description="Protein kinase" evidence="10">
    <location>
        <begin position="149"/>
        <end position="452"/>
    </location>
</feature>
<accession>K2PE44</accession>
<evidence type="ECO:0000313" key="11">
    <source>
        <dbReference type="EMBL" id="EKF39212.1"/>
    </source>
</evidence>
<dbReference type="SMART" id="SM00220">
    <property type="entry name" value="S_TKc"/>
    <property type="match status" value="1"/>
</dbReference>
<dbReference type="Gene3D" id="1.10.510.10">
    <property type="entry name" value="Transferase(Phosphotransferase) domain 1"/>
    <property type="match status" value="1"/>
</dbReference>
<evidence type="ECO:0000256" key="9">
    <source>
        <dbReference type="SAM" id="Phobius"/>
    </source>
</evidence>
<comment type="caution">
    <text evidence="11">The sequence shown here is derived from an EMBL/GenBank/DDBJ whole genome shotgun (WGS) entry which is preliminary data.</text>
</comment>
<sequence>MCAALPPPRSCNCLLFFFFSLSLCVCFFLSVRVSFLCFFFSFVHAAFSLPFHRTLALRLWFHVCRRGFLDAVWEEVREMKRDRDDIVVGTPSGKWEFSPHGTLGAEAKEFERNAVRRYVLGLVHLKNESPKTNAVDVSESIVRSLNERFRRIVKIGQGSFGEVYIVFDTVTQTHLTMKRMQLLRGAGRRVMGLCNTTSRELNLLRVLKHVNIVELFDYHVVPDGTLIMLMPIIAYDLVSLIRLWRNGGPRGEPSAGRMPLPTIKCIFHQILSGLAYLHKERVIHRDLKPSNVMINEKGVVKIIDFGWARFCPARWRGPMTGPPCPVAYRPPEVLLGGEHAVNYDASVDLWCCGCILFEMLSGGKMFINARSEAEAVAAITDWLGSPSSKSSLYYGHSAVSLIRFKQNRPSRLAHRCELLHIDRDSVDMLDKMLQLEPKWRRPAEELLRHRWFSSAPVACEPHEISLPEHNMYRWLESKRPS</sequence>
<keyword evidence="3" id="KW-0723">Serine/threonine-protein kinase</keyword>
<keyword evidence="9" id="KW-0472">Membrane</keyword>
<evidence type="ECO:0000313" key="12">
    <source>
        <dbReference type="Proteomes" id="UP000007350"/>
    </source>
</evidence>
<keyword evidence="8" id="KW-0539">Nucleus</keyword>
<keyword evidence="6 11" id="KW-0418">Kinase</keyword>
<dbReference type="FunFam" id="1.10.510.10:FF:000624">
    <property type="entry name" value="Mitogen-activated protein kinase"/>
    <property type="match status" value="1"/>
</dbReference>
<dbReference type="PANTHER" id="PTHR24056">
    <property type="entry name" value="CELL DIVISION PROTEIN KINASE"/>
    <property type="match status" value="1"/>
</dbReference>
<dbReference type="GO" id="GO:0005524">
    <property type="term" value="F:ATP binding"/>
    <property type="evidence" value="ECO:0007669"/>
    <property type="project" value="UniProtKB-KW"/>
</dbReference>
<name>K2PE44_TRYCR</name>
<evidence type="ECO:0000256" key="6">
    <source>
        <dbReference type="ARBA" id="ARBA00022777"/>
    </source>
</evidence>
<dbReference type="PROSITE" id="PS00108">
    <property type="entry name" value="PROTEIN_KINASE_ST"/>
    <property type="match status" value="1"/>
</dbReference>
<dbReference type="InterPro" id="IPR050108">
    <property type="entry name" value="CDK"/>
</dbReference>
<keyword evidence="9" id="KW-1133">Transmembrane helix</keyword>
<protein>
    <submittedName>
        <fullName evidence="11">Protein kinase, putative,cyclin-dependent protein kinase, putative</fullName>
    </submittedName>
</protein>
<proteinExistence type="inferred from homology"/>
<keyword evidence="7" id="KW-0067">ATP-binding</keyword>
<dbReference type="GO" id="GO:0005634">
    <property type="term" value="C:nucleus"/>
    <property type="evidence" value="ECO:0007669"/>
    <property type="project" value="UniProtKB-SubCell"/>
</dbReference>
<organism evidence="11 12">
    <name type="scientific">Trypanosoma cruzi marinkellei</name>
    <dbReference type="NCBI Taxonomy" id="85056"/>
    <lineage>
        <taxon>Eukaryota</taxon>
        <taxon>Discoba</taxon>
        <taxon>Euglenozoa</taxon>
        <taxon>Kinetoplastea</taxon>
        <taxon>Metakinetoplastina</taxon>
        <taxon>Trypanosomatida</taxon>
        <taxon>Trypanosomatidae</taxon>
        <taxon>Trypanosoma</taxon>
        <taxon>Schizotrypanum</taxon>
    </lineage>
</organism>
<comment type="subcellular location">
    <subcellularLocation>
        <location evidence="1">Nucleus</location>
    </subcellularLocation>
</comment>
<gene>
    <name evidence="11" type="ORF">MOQ_000562</name>
</gene>
<dbReference type="Pfam" id="PF00069">
    <property type="entry name" value="Pkinase"/>
    <property type="match status" value="1"/>
</dbReference>
<dbReference type="SUPFAM" id="SSF56112">
    <property type="entry name" value="Protein kinase-like (PK-like)"/>
    <property type="match status" value="1"/>
</dbReference>
<dbReference type="InterPro" id="IPR008271">
    <property type="entry name" value="Ser/Thr_kinase_AS"/>
</dbReference>
<dbReference type="InterPro" id="IPR011009">
    <property type="entry name" value="Kinase-like_dom_sf"/>
</dbReference>
<keyword evidence="9" id="KW-0812">Transmembrane</keyword>
<dbReference type="EMBL" id="AHKC01001521">
    <property type="protein sequence ID" value="EKF39212.1"/>
    <property type="molecule type" value="Genomic_DNA"/>
</dbReference>
<dbReference type="OrthoDB" id="4062651at2759"/>
<evidence type="ECO:0000259" key="10">
    <source>
        <dbReference type="PROSITE" id="PS50011"/>
    </source>
</evidence>
<evidence type="ECO:0000256" key="8">
    <source>
        <dbReference type="ARBA" id="ARBA00023242"/>
    </source>
</evidence>
<evidence type="ECO:0000256" key="2">
    <source>
        <dbReference type="ARBA" id="ARBA00006485"/>
    </source>
</evidence>
<evidence type="ECO:0000256" key="3">
    <source>
        <dbReference type="ARBA" id="ARBA00022527"/>
    </source>
</evidence>